<dbReference type="PIRSF" id="PIRSF000077">
    <property type="entry name" value="Thioredoxin"/>
    <property type="match status" value="1"/>
</dbReference>
<evidence type="ECO:0000259" key="4">
    <source>
        <dbReference type="PROSITE" id="PS51352"/>
    </source>
</evidence>
<keyword evidence="6" id="KW-1185">Reference proteome</keyword>
<reference evidence="5 6" key="1">
    <citation type="submission" date="2016-07" db="EMBL/GenBank/DDBJ databases">
        <title>Pervasive Adenine N6-methylation of Active Genes in Fungi.</title>
        <authorList>
            <consortium name="DOE Joint Genome Institute"/>
            <person name="Mondo S.J."/>
            <person name="Dannebaum R.O."/>
            <person name="Kuo R.C."/>
            <person name="Labutti K."/>
            <person name="Haridas S."/>
            <person name="Kuo A."/>
            <person name="Salamov A."/>
            <person name="Ahrendt S.R."/>
            <person name="Lipzen A."/>
            <person name="Sullivan W."/>
            <person name="Andreopoulos W.B."/>
            <person name="Clum A."/>
            <person name="Lindquist E."/>
            <person name="Daum C."/>
            <person name="Ramamoorthy G.K."/>
            <person name="Gryganskyi A."/>
            <person name="Culley D."/>
            <person name="Magnuson J.K."/>
            <person name="James T.Y."/>
            <person name="O'Malley M.A."/>
            <person name="Stajich J.E."/>
            <person name="Spatafora J.W."/>
            <person name="Visel A."/>
            <person name="Grigoriev I.V."/>
        </authorList>
    </citation>
    <scope>NUCLEOTIDE SEQUENCE [LARGE SCALE GENOMIC DNA]</scope>
    <source>
        <strain evidence="5 6">NRRL 2496</strain>
    </source>
</reference>
<dbReference type="OMA" id="DFHALWC"/>
<keyword evidence="1 3" id="KW-1015">Disulfide bond</keyword>
<dbReference type="Gene3D" id="3.40.30.10">
    <property type="entry name" value="Glutaredoxin"/>
    <property type="match status" value="1"/>
</dbReference>
<feature type="domain" description="Thioredoxin" evidence="4">
    <location>
        <begin position="1"/>
        <end position="103"/>
    </location>
</feature>
<dbReference type="OrthoDB" id="2121326at2759"/>
<organism evidence="5 6">
    <name type="scientific">Syncephalastrum racemosum</name>
    <name type="common">Filamentous fungus</name>
    <dbReference type="NCBI Taxonomy" id="13706"/>
    <lineage>
        <taxon>Eukaryota</taxon>
        <taxon>Fungi</taxon>
        <taxon>Fungi incertae sedis</taxon>
        <taxon>Mucoromycota</taxon>
        <taxon>Mucoromycotina</taxon>
        <taxon>Mucoromycetes</taxon>
        <taxon>Mucorales</taxon>
        <taxon>Syncephalastraceae</taxon>
        <taxon>Syncephalastrum</taxon>
    </lineage>
</organism>
<dbReference type="InterPro" id="IPR005746">
    <property type="entry name" value="Thioredoxin"/>
</dbReference>
<dbReference type="InterPro" id="IPR013766">
    <property type="entry name" value="Thioredoxin_domain"/>
</dbReference>
<evidence type="ECO:0000256" key="3">
    <source>
        <dbReference type="PIRSR" id="PIRSR000077-4"/>
    </source>
</evidence>
<dbReference type="Pfam" id="PF00085">
    <property type="entry name" value="Thioredoxin"/>
    <property type="match status" value="1"/>
</dbReference>
<dbReference type="InterPro" id="IPR017937">
    <property type="entry name" value="Thioredoxin_CS"/>
</dbReference>
<dbReference type="CDD" id="cd02947">
    <property type="entry name" value="TRX_family"/>
    <property type="match status" value="1"/>
</dbReference>
<protein>
    <recommendedName>
        <fullName evidence="2">Thioredoxin</fullName>
    </recommendedName>
</protein>
<evidence type="ECO:0000256" key="2">
    <source>
        <dbReference type="PIRNR" id="PIRNR000077"/>
    </source>
</evidence>
<accession>A0A1X2HAD5</accession>
<proteinExistence type="inferred from homology"/>
<dbReference type="InParanoid" id="A0A1X2HAD5"/>
<dbReference type="PANTHER" id="PTHR46115">
    <property type="entry name" value="THIOREDOXIN-LIKE PROTEIN 1"/>
    <property type="match status" value="1"/>
</dbReference>
<comment type="similarity">
    <text evidence="2">Belongs to the thioredoxin family.</text>
</comment>
<feature type="disulfide bond" description="Redox-active" evidence="3">
    <location>
        <begin position="29"/>
        <end position="32"/>
    </location>
</feature>
<dbReference type="GO" id="GO:0015035">
    <property type="term" value="F:protein-disulfide reductase activity"/>
    <property type="evidence" value="ECO:0007669"/>
    <property type="project" value="InterPro"/>
</dbReference>
<dbReference type="SUPFAM" id="SSF52833">
    <property type="entry name" value="Thioredoxin-like"/>
    <property type="match status" value="1"/>
</dbReference>
<evidence type="ECO:0000313" key="6">
    <source>
        <dbReference type="Proteomes" id="UP000242180"/>
    </source>
</evidence>
<gene>
    <name evidence="5" type="ORF">BCR43DRAFT_551270</name>
</gene>
<dbReference type="InterPro" id="IPR036249">
    <property type="entry name" value="Thioredoxin-like_sf"/>
</dbReference>
<dbReference type="PRINTS" id="PR00421">
    <property type="entry name" value="THIOREDOXIN"/>
</dbReference>
<dbReference type="PROSITE" id="PS00194">
    <property type="entry name" value="THIOREDOXIN_1"/>
    <property type="match status" value="1"/>
</dbReference>
<dbReference type="Proteomes" id="UP000242180">
    <property type="component" value="Unassembled WGS sequence"/>
</dbReference>
<evidence type="ECO:0000256" key="1">
    <source>
        <dbReference type="ARBA" id="ARBA00023157"/>
    </source>
</evidence>
<evidence type="ECO:0000313" key="5">
    <source>
        <dbReference type="EMBL" id="ORY95050.1"/>
    </source>
</evidence>
<dbReference type="STRING" id="13706.A0A1X2HAD5"/>
<comment type="caution">
    <text evidence="5">The sequence shown here is derived from an EMBL/GenBank/DDBJ whole genome shotgun (WGS) entry which is preliminary data.</text>
</comment>
<dbReference type="EMBL" id="MCGN01000007">
    <property type="protein sequence ID" value="ORY95050.1"/>
    <property type="molecule type" value="Genomic_DNA"/>
</dbReference>
<name>A0A1X2HAD5_SYNRA</name>
<dbReference type="AlphaFoldDB" id="A0A1X2HAD5"/>
<keyword evidence="3" id="KW-0676">Redox-active center</keyword>
<dbReference type="PROSITE" id="PS51352">
    <property type="entry name" value="THIOREDOXIN_2"/>
    <property type="match status" value="1"/>
</dbReference>
<sequence>MHEIKDAKELEKLITSNKVAFVEFSATWCGPCRMIGPKFKELAEEYPDFTCIKVDVEDAPDIAREYAITSLPTFIIFVNGRQTGDLTGANLEKLREKFEQFKSA</sequence>